<gene>
    <name evidence="1" type="ORF">GWI33_020104</name>
</gene>
<protein>
    <submittedName>
        <fullName evidence="1">Uncharacterized protein</fullName>
    </submittedName>
</protein>
<evidence type="ECO:0000313" key="1">
    <source>
        <dbReference type="EMBL" id="KAF7266601.1"/>
    </source>
</evidence>
<evidence type="ECO:0000313" key="2">
    <source>
        <dbReference type="Proteomes" id="UP000625711"/>
    </source>
</evidence>
<comment type="caution">
    <text evidence="1">The sequence shown here is derived from an EMBL/GenBank/DDBJ whole genome shotgun (WGS) entry which is preliminary data.</text>
</comment>
<dbReference type="EMBL" id="JAACXV010014526">
    <property type="protein sequence ID" value="KAF7266601.1"/>
    <property type="molecule type" value="Genomic_DNA"/>
</dbReference>
<keyword evidence="2" id="KW-1185">Reference proteome</keyword>
<dbReference type="AlphaFoldDB" id="A0A834HUZ5"/>
<name>A0A834HUZ5_RHYFE</name>
<dbReference type="Proteomes" id="UP000625711">
    <property type="component" value="Unassembled WGS sequence"/>
</dbReference>
<accession>A0A834HUZ5</accession>
<reference evidence="1" key="1">
    <citation type="submission" date="2020-08" db="EMBL/GenBank/DDBJ databases">
        <title>Genome sequencing and assembly of the red palm weevil Rhynchophorus ferrugineus.</title>
        <authorList>
            <person name="Dias G.B."/>
            <person name="Bergman C.M."/>
            <person name="Manee M."/>
        </authorList>
    </citation>
    <scope>NUCLEOTIDE SEQUENCE</scope>
    <source>
        <strain evidence="1">AA-2017</strain>
        <tissue evidence="1">Whole larva</tissue>
    </source>
</reference>
<organism evidence="1 2">
    <name type="scientific">Rhynchophorus ferrugineus</name>
    <name type="common">Red palm weevil</name>
    <name type="synonym">Curculio ferrugineus</name>
    <dbReference type="NCBI Taxonomy" id="354439"/>
    <lineage>
        <taxon>Eukaryota</taxon>
        <taxon>Metazoa</taxon>
        <taxon>Ecdysozoa</taxon>
        <taxon>Arthropoda</taxon>
        <taxon>Hexapoda</taxon>
        <taxon>Insecta</taxon>
        <taxon>Pterygota</taxon>
        <taxon>Neoptera</taxon>
        <taxon>Endopterygota</taxon>
        <taxon>Coleoptera</taxon>
        <taxon>Polyphaga</taxon>
        <taxon>Cucujiformia</taxon>
        <taxon>Curculionidae</taxon>
        <taxon>Dryophthorinae</taxon>
        <taxon>Rhynchophorus</taxon>
    </lineage>
</organism>
<proteinExistence type="predicted"/>
<sequence>MLTSRELERPKQNQDRIFVYRTAYAYLLAVLVIKRRKLIRAPWVYERKDQCEGSSDVLPLSLSLSGTSSSPLVEFVASIFVYISGWPD</sequence>